<name>A0AAQ3NVM9_VIGMU</name>
<dbReference type="Proteomes" id="UP001374535">
    <property type="component" value="Chromosome 3"/>
</dbReference>
<accession>A0AAQ3NVM9</accession>
<reference evidence="1 2" key="1">
    <citation type="journal article" date="2023" name="Life. Sci Alliance">
        <title>Evolutionary insights into 3D genome organization and epigenetic landscape of Vigna mungo.</title>
        <authorList>
            <person name="Junaid A."/>
            <person name="Singh B."/>
            <person name="Bhatia S."/>
        </authorList>
    </citation>
    <scope>NUCLEOTIDE SEQUENCE [LARGE SCALE GENOMIC DNA]</scope>
    <source>
        <strain evidence="1">Urdbean</strain>
    </source>
</reference>
<evidence type="ECO:0000313" key="1">
    <source>
        <dbReference type="EMBL" id="WVZ16378.1"/>
    </source>
</evidence>
<dbReference type="EMBL" id="CP144698">
    <property type="protein sequence ID" value="WVZ16378.1"/>
    <property type="molecule type" value="Genomic_DNA"/>
</dbReference>
<keyword evidence="2" id="KW-1185">Reference proteome</keyword>
<organism evidence="1 2">
    <name type="scientific">Vigna mungo</name>
    <name type="common">Black gram</name>
    <name type="synonym">Phaseolus mungo</name>
    <dbReference type="NCBI Taxonomy" id="3915"/>
    <lineage>
        <taxon>Eukaryota</taxon>
        <taxon>Viridiplantae</taxon>
        <taxon>Streptophyta</taxon>
        <taxon>Embryophyta</taxon>
        <taxon>Tracheophyta</taxon>
        <taxon>Spermatophyta</taxon>
        <taxon>Magnoliopsida</taxon>
        <taxon>eudicotyledons</taxon>
        <taxon>Gunneridae</taxon>
        <taxon>Pentapetalae</taxon>
        <taxon>rosids</taxon>
        <taxon>fabids</taxon>
        <taxon>Fabales</taxon>
        <taxon>Fabaceae</taxon>
        <taxon>Papilionoideae</taxon>
        <taxon>50 kb inversion clade</taxon>
        <taxon>NPAAA clade</taxon>
        <taxon>indigoferoid/millettioid clade</taxon>
        <taxon>Phaseoleae</taxon>
        <taxon>Vigna</taxon>
    </lineage>
</organism>
<proteinExistence type="predicted"/>
<sequence>MFRNNRLQYLMHEATSNLSAAINTSSKAGAVVVVKVLLYIKFSSSMRAASSEALILRETCLCSDSLIPFEKSCISKYIPVSKYIFGKKKSNVPYKEESSSSTL</sequence>
<protein>
    <submittedName>
        <fullName evidence="1">Uncharacterized protein</fullName>
    </submittedName>
</protein>
<evidence type="ECO:0000313" key="2">
    <source>
        <dbReference type="Proteomes" id="UP001374535"/>
    </source>
</evidence>
<dbReference type="AlphaFoldDB" id="A0AAQ3NVM9"/>
<gene>
    <name evidence="1" type="ORF">V8G54_009360</name>
</gene>